<dbReference type="Pfam" id="PF02540">
    <property type="entry name" value="NAD_synthase"/>
    <property type="match status" value="1"/>
</dbReference>
<dbReference type="NCBIfam" id="TIGR00268">
    <property type="entry name" value="ATP-dependent sacrificial sulfur transferase LarE"/>
    <property type="match status" value="1"/>
</dbReference>
<dbReference type="InterPro" id="IPR005232">
    <property type="entry name" value="LarE"/>
</dbReference>
<comment type="caution">
    <text evidence="3">The sequence shown here is derived from an EMBL/GenBank/DDBJ whole genome shotgun (WGS) entry which is preliminary data.</text>
</comment>
<dbReference type="RefSeq" id="WP_004093785.1">
    <property type="nucleotide sequence ID" value="NZ_AFGF01000049.1"/>
</dbReference>
<dbReference type="eggNOG" id="COG1606">
    <property type="taxonomic scope" value="Bacteria"/>
</dbReference>
<feature type="domain" description="NAD/GMP synthase" evidence="2">
    <location>
        <begin position="19"/>
        <end position="78"/>
    </location>
</feature>
<evidence type="ECO:0000256" key="1">
    <source>
        <dbReference type="PIRSR" id="PIRSR006661-1"/>
    </source>
</evidence>
<dbReference type="InterPro" id="IPR022310">
    <property type="entry name" value="NAD/GMP_synthase"/>
</dbReference>
<dbReference type="Proteomes" id="UP000003240">
    <property type="component" value="Unassembled WGS sequence"/>
</dbReference>
<dbReference type="OrthoDB" id="9776919at2"/>
<dbReference type="EMBL" id="AFGF01000049">
    <property type="protein sequence ID" value="EGO64797.1"/>
    <property type="molecule type" value="Genomic_DNA"/>
</dbReference>
<organism evidence="3 4">
    <name type="scientific">Acetonema longum DSM 6540</name>
    <dbReference type="NCBI Taxonomy" id="1009370"/>
    <lineage>
        <taxon>Bacteria</taxon>
        <taxon>Bacillati</taxon>
        <taxon>Bacillota</taxon>
        <taxon>Negativicutes</taxon>
        <taxon>Acetonemataceae</taxon>
        <taxon>Acetonema</taxon>
    </lineage>
</organism>
<evidence type="ECO:0000313" key="3">
    <source>
        <dbReference type="EMBL" id="EGO64797.1"/>
    </source>
</evidence>
<reference evidence="3 4" key="1">
    <citation type="journal article" date="2011" name="EMBO J.">
        <title>Structural diversity of bacterial flagellar motors.</title>
        <authorList>
            <person name="Chen S."/>
            <person name="Beeby M."/>
            <person name="Murphy G.E."/>
            <person name="Leadbetter J.R."/>
            <person name="Hendrixson D.R."/>
            <person name="Briegel A."/>
            <person name="Li Z."/>
            <person name="Shi J."/>
            <person name="Tocheva E.I."/>
            <person name="Muller A."/>
            <person name="Dobro M.J."/>
            <person name="Jensen G.J."/>
        </authorList>
    </citation>
    <scope>NUCLEOTIDE SEQUENCE [LARGE SCALE GENOMIC DNA]</scope>
    <source>
        <strain evidence="3 4">DSM 6540</strain>
    </source>
</reference>
<evidence type="ECO:0000259" key="2">
    <source>
        <dbReference type="Pfam" id="PF02540"/>
    </source>
</evidence>
<name>F7NGJ3_9FIRM</name>
<dbReference type="PANTHER" id="PTHR43169:SF2">
    <property type="entry name" value="NAD_GMP SYNTHASE DOMAIN-CONTAINING PROTEIN"/>
    <property type="match status" value="1"/>
</dbReference>
<sequence>MATTNEKLEHLMRLLQDLGSVVVAFSGGVDSTFLAAAAYRALGDKAVAVTAYSATLAASEQQDAEAAAKQIGIQHILVHNSELESPDFVANNADRCYHCKKQRFGALTHWAAERGYAWVLEGSNADDLGDYRPGMKAIGEMDHVKCPLLEAGLTKTEIRHLSADWGLKTWNKPSAACLSSRVAYGQKITARKLNQIEQAEAVIRQYCSGQIRVRHHGDLARIEVSAQEIPTLLQPDHAAVISCKLKELGFTFVTVDLLGYRMGSMNELLPGIARQSAAH</sequence>
<dbReference type="PIRSF" id="PIRSF006661">
    <property type="entry name" value="PP-lp_UCP006661"/>
    <property type="match status" value="1"/>
</dbReference>
<protein>
    <recommendedName>
        <fullName evidence="2">NAD/GMP synthase domain-containing protein</fullName>
    </recommendedName>
</protein>
<dbReference type="GO" id="GO:0016783">
    <property type="term" value="F:sulfurtransferase activity"/>
    <property type="evidence" value="ECO:0007669"/>
    <property type="project" value="InterPro"/>
</dbReference>
<dbReference type="STRING" id="1009370.ALO_05905"/>
<gene>
    <name evidence="3" type="ORF">ALO_05905</name>
</gene>
<feature type="active site" description="Nucleophile and sulfur donor" evidence="1">
    <location>
        <position position="177"/>
    </location>
</feature>
<dbReference type="CDD" id="cd01990">
    <property type="entry name" value="LarE-like"/>
    <property type="match status" value="1"/>
</dbReference>
<keyword evidence="4" id="KW-1185">Reference proteome</keyword>
<evidence type="ECO:0000313" key="4">
    <source>
        <dbReference type="Proteomes" id="UP000003240"/>
    </source>
</evidence>
<dbReference type="GO" id="GO:0006163">
    <property type="term" value="P:purine nucleotide metabolic process"/>
    <property type="evidence" value="ECO:0007669"/>
    <property type="project" value="UniProtKB-ARBA"/>
</dbReference>
<accession>F7NGJ3</accession>
<dbReference type="Gene3D" id="3.40.50.620">
    <property type="entry name" value="HUPs"/>
    <property type="match status" value="1"/>
</dbReference>
<dbReference type="InterPro" id="IPR052188">
    <property type="entry name" value="Ni-pincer_cofactor_biosynth"/>
</dbReference>
<dbReference type="InterPro" id="IPR014729">
    <property type="entry name" value="Rossmann-like_a/b/a_fold"/>
</dbReference>
<dbReference type="PANTHER" id="PTHR43169">
    <property type="entry name" value="EXSB FAMILY PROTEIN"/>
    <property type="match status" value="1"/>
</dbReference>
<dbReference type="AlphaFoldDB" id="F7NGJ3"/>
<dbReference type="SUPFAM" id="SSF52402">
    <property type="entry name" value="Adenine nucleotide alpha hydrolases-like"/>
    <property type="match status" value="1"/>
</dbReference>
<proteinExistence type="predicted"/>